<name>A0A9P5WXH9_9AGAR</name>
<dbReference type="AlphaFoldDB" id="A0A9P5WXH9"/>
<sequence length="231" mass="26409">MAKQKAQELIDSLGAAMSNTHSLTTGENLKHAHKETNASLRQYGKPTARKSAKTVPARNPKSKVVLHHQITPLPSRARVISRKPEHHVGAVVLLPFGLEWPLIFFLEGFQQHLFAPQMKAIHSVRLQDPDSVLNRLKNGLLQNASLDIDHLVNCKLAVTYDQMELSFQGTWSNKQMTARLREWFPDVFSWYDKHITDHKSFFFFKSNSIVEQLTHYYKWVCNSSPKGTSHV</sequence>
<dbReference type="EMBL" id="MU152322">
    <property type="protein sequence ID" value="KAF9440698.1"/>
    <property type="molecule type" value="Genomic_DNA"/>
</dbReference>
<keyword evidence="2" id="KW-1185">Reference proteome</keyword>
<evidence type="ECO:0000313" key="2">
    <source>
        <dbReference type="Proteomes" id="UP000807342"/>
    </source>
</evidence>
<comment type="caution">
    <text evidence="1">The sequence shown here is derived from an EMBL/GenBank/DDBJ whole genome shotgun (WGS) entry which is preliminary data.</text>
</comment>
<proteinExistence type="predicted"/>
<gene>
    <name evidence="1" type="ORF">P691DRAFT_818478</name>
</gene>
<accession>A0A9P5WXH9</accession>
<evidence type="ECO:0000313" key="1">
    <source>
        <dbReference type="EMBL" id="KAF9440698.1"/>
    </source>
</evidence>
<protein>
    <submittedName>
        <fullName evidence="1">Uncharacterized protein</fullName>
    </submittedName>
</protein>
<dbReference type="Proteomes" id="UP000807342">
    <property type="component" value="Unassembled WGS sequence"/>
</dbReference>
<organism evidence="1 2">
    <name type="scientific">Macrolepiota fuliginosa MF-IS2</name>
    <dbReference type="NCBI Taxonomy" id="1400762"/>
    <lineage>
        <taxon>Eukaryota</taxon>
        <taxon>Fungi</taxon>
        <taxon>Dikarya</taxon>
        <taxon>Basidiomycota</taxon>
        <taxon>Agaricomycotina</taxon>
        <taxon>Agaricomycetes</taxon>
        <taxon>Agaricomycetidae</taxon>
        <taxon>Agaricales</taxon>
        <taxon>Agaricineae</taxon>
        <taxon>Agaricaceae</taxon>
        <taxon>Macrolepiota</taxon>
    </lineage>
</organism>
<reference evidence="1" key="1">
    <citation type="submission" date="2020-11" db="EMBL/GenBank/DDBJ databases">
        <authorList>
            <consortium name="DOE Joint Genome Institute"/>
            <person name="Ahrendt S."/>
            <person name="Riley R."/>
            <person name="Andreopoulos W."/>
            <person name="Labutti K."/>
            <person name="Pangilinan J."/>
            <person name="Ruiz-Duenas F.J."/>
            <person name="Barrasa J.M."/>
            <person name="Sanchez-Garcia M."/>
            <person name="Camarero S."/>
            <person name="Miyauchi S."/>
            <person name="Serrano A."/>
            <person name="Linde D."/>
            <person name="Babiker R."/>
            <person name="Drula E."/>
            <person name="Ayuso-Fernandez I."/>
            <person name="Pacheco R."/>
            <person name="Padilla G."/>
            <person name="Ferreira P."/>
            <person name="Barriuso J."/>
            <person name="Kellner H."/>
            <person name="Castanera R."/>
            <person name="Alfaro M."/>
            <person name="Ramirez L."/>
            <person name="Pisabarro A.G."/>
            <person name="Kuo A."/>
            <person name="Tritt A."/>
            <person name="Lipzen A."/>
            <person name="He G."/>
            <person name="Yan M."/>
            <person name="Ng V."/>
            <person name="Cullen D."/>
            <person name="Martin F."/>
            <person name="Rosso M.-N."/>
            <person name="Henrissat B."/>
            <person name="Hibbett D."/>
            <person name="Martinez A.T."/>
            <person name="Grigoriev I.V."/>
        </authorList>
    </citation>
    <scope>NUCLEOTIDE SEQUENCE</scope>
    <source>
        <strain evidence="1">MF-IS2</strain>
    </source>
</reference>